<keyword evidence="2" id="KW-0479">Metal-binding</keyword>
<name>A0A233S9V5_STRDA</name>
<evidence type="ECO:0000313" key="10">
    <source>
        <dbReference type="Proteomes" id="UP000215483"/>
    </source>
</evidence>
<evidence type="ECO:0000256" key="6">
    <source>
        <dbReference type="RuleBase" id="RU003983"/>
    </source>
</evidence>
<reference evidence="9 10" key="1">
    <citation type="submission" date="2016-07" db="EMBL/GenBank/DDBJ databases">
        <title>Draft genome of Streptomyces diastatochromogenes.</title>
        <authorList>
            <person name="Podduturi R."/>
            <person name="Lukassen M.B."/>
            <person name="Clausen N."/>
            <person name="Nielsen J.L."/>
            <person name="Jorgensen N.O."/>
        </authorList>
    </citation>
    <scope>NUCLEOTIDE SEQUENCE [LARGE SCALE GENOMIC DNA]</scope>
    <source>
        <strain evidence="9 10">DSM 40608</strain>
    </source>
</reference>
<keyword evidence="7" id="KW-1133">Transmembrane helix</keyword>
<evidence type="ECO:0000256" key="2">
    <source>
        <dbReference type="ARBA" id="ARBA00022723"/>
    </source>
</evidence>
<keyword evidence="3 6" id="KW-0378">Hydrolase</keyword>
<keyword evidence="7" id="KW-0812">Transmembrane</keyword>
<dbReference type="PANTHER" id="PTHR34978">
    <property type="entry name" value="POSSIBLE SENSOR-TRANSDUCER PROTEIN BLAR"/>
    <property type="match status" value="1"/>
</dbReference>
<keyword evidence="1 6" id="KW-0645">Protease</keyword>
<feature type="transmembrane region" description="Helical" evidence="7">
    <location>
        <begin position="281"/>
        <end position="305"/>
    </location>
</feature>
<evidence type="ECO:0000259" key="8">
    <source>
        <dbReference type="Pfam" id="PF01435"/>
    </source>
</evidence>
<evidence type="ECO:0000256" key="7">
    <source>
        <dbReference type="SAM" id="Phobius"/>
    </source>
</evidence>
<keyword evidence="10" id="KW-1185">Reference proteome</keyword>
<dbReference type="CDD" id="cd07326">
    <property type="entry name" value="M56_BlaR1_MecR1_like"/>
    <property type="match status" value="1"/>
</dbReference>
<sequence>MIVAAVLFAYAVLLGTLAPRLLGRARWTERAPRLGIVAWQALGVSALASAVMAGLALTVPTVRVSADLAQLLQACVMALTAQYASPGGAAAGAAGAVLALAVLGRAAWCAGAAVLRIRRERQEHREVLDMVGRADPVRGVVVLDHDEPAAYCLPGRHRRTVITTGALRTLDDDRLDAVLAHERAHQAERHDAVLAWAQTLARAFPRVPLFRTAETEIARLVEMRADDVAAARSGRLTTAAALLVVAGGRAPAAAMAAGGSTAARRVHRLIEPHQPLGRVRIAAGSLAAAVVLALPLLVVGGPAAVATQLNYCPDGTPAAQVTTMR</sequence>
<organism evidence="9 10">
    <name type="scientific">Streptomyces diastatochromogenes</name>
    <dbReference type="NCBI Taxonomy" id="42236"/>
    <lineage>
        <taxon>Bacteria</taxon>
        <taxon>Bacillati</taxon>
        <taxon>Actinomycetota</taxon>
        <taxon>Actinomycetes</taxon>
        <taxon>Kitasatosporales</taxon>
        <taxon>Streptomycetaceae</taxon>
        <taxon>Streptomyces</taxon>
    </lineage>
</organism>
<feature type="transmembrane region" description="Helical" evidence="7">
    <location>
        <begin position="39"/>
        <end position="59"/>
    </location>
</feature>
<proteinExistence type="inferred from homology"/>
<evidence type="ECO:0000256" key="3">
    <source>
        <dbReference type="ARBA" id="ARBA00022801"/>
    </source>
</evidence>
<accession>A0A233S9V5</accession>
<comment type="caution">
    <text evidence="9">The sequence shown here is derived from an EMBL/GenBank/DDBJ whole genome shotgun (WGS) entry which is preliminary data.</text>
</comment>
<comment type="cofactor">
    <cofactor evidence="6">
        <name>Zn(2+)</name>
        <dbReference type="ChEBI" id="CHEBI:29105"/>
    </cofactor>
    <text evidence="6">Binds 1 zinc ion per subunit.</text>
</comment>
<dbReference type="Proteomes" id="UP000215483">
    <property type="component" value="Unassembled WGS sequence"/>
</dbReference>
<comment type="similarity">
    <text evidence="6">Belongs to the peptidase M48 family.</text>
</comment>
<keyword evidence="4 6" id="KW-0862">Zinc</keyword>
<dbReference type="InterPro" id="IPR001915">
    <property type="entry name" value="Peptidase_M48"/>
</dbReference>
<dbReference type="GO" id="GO:0004222">
    <property type="term" value="F:metalloendopeptidase activity"/>
    <property type="evidence" value="ECO:0007669"/>
    <property type="project" value="InterPro"/>
</dbReference>
<evidence type="ECO:0000256" key="4">
    <source>
        <dbReference type="ARBA" id="ARBA00022833"/>
    </source>
</evidence>
<evidence type="ECO:0000256" key="1">
    <source>
        <dbReference type="ARBA" id="ARBA00022670"/>
    </source>
</evidence>
<keyword evidence="5 6" id="KW-0482">Metalloprotease</keyword>
<dbReference type="GO" id="GO:0046872">
    <property type="term" value="F:metal ion binding"/>
    <property type="evidence" value="ECO:0007669"/>
    <property type="project" value="UniProtKB-KW"/>
</dbReference>
<dbReference type="GO" id="GO:0006508">
    <property type="term" value="P:proteolysis"/>
    <property type="evidence" value="ECO:0007669"/>
    <property type="project" value="UniProtKB-KW"/>
</dbReference>
<dbReference type="RefSeq" id="WP_094219354.1">
    <property type="nucleotide sequence ID" value="NZ_MCGQ01000023.1"/>
</dbReference>
<dbReference type="OrthoDB" id="9785340at2"/>
<protein>
    <submittedName>
        <fullName evidence="9">Peptidase M48</fullName>
    </submittedName>
</protein>
<dbReference type="PANTHER" id="PTHR34978:SF3">
    <property type="entry name" value="SLR0241 PROTEIN"/>
    <property type="match status" value="1"/>
</dbReference>
<evidence type="ECO:0000313" key="9">
    <source>
        <dbReference type="EMBL" id="OXY92411.1"/>
    </source>
</evidence>
<evidence type="ECO:0000256" key="5">
    <source>
        <dbReference type="ARBA" id="ARBA00023049"/>
    </source>
</evidence>
<dbReference type="Pfam" id="PF01435">
    <property type="entry name" value="Peptidase_M48"/>
    <property type="match status" value="1"/>
</dbReference>
<dbReference type="InterPro" id="IPR052173">
    <property type="entry name" value="Beta-lactam_resp_regulator"/>
</dbReference>
<keyword evidence="7" id="KW-0472">Membrane</keyword>
<feature type="transmembrane region" description="Helical" evidence="7">
    <location>
        <begin position="90"/>
        <end position="115"/>
    </location>
</feature>
<dbReference type="AlphaFoldDB" id="A0A233S9V5"/>
<dbReference type="Gene3D" id="3.30.2010.10">
    <property type="entry name" value="Metalloproteases ('zincins'), catalytic domain"/>
    <property type="match status" value="1"/>
</dbReference>
<gene>
    <name evidence="9" type="ORF">BEK98_26955</name>
</gene>
<feature type="domain" description="Peptidase M48" evidence="8">
    <location>
        <begin position="126"/>
        <end position="199"/>
    </location>
</feature>
<dbReference type="EMBL" id="MCGQ01000023">
    <property type="protein sequence ID" value="OXY92411.1"/>
    <property type="molecule type" value="Genomic_DNA"/>
</dbReference>